<name>X1C2V4_9ZZZZ</name>
<feature type="non-terminal residue" evidence="1">
    <location>
        <position position="53"/>
    </location>
</feature>
<proteinExistence type="predicted"/>
<dbReference type="EMBL" id="BART01028501">
    <property type="protein sequence ID" value="GAG90753.1"/>
    <property type="molecule type" value="Genomic_DNA"/>
</dbReference>
<reference evidence="1" key="1">
    <citation type="journal article" date="2014" name="Front. Microbiol.">
        <title>High frequency of phylogenetically diverse reductive dehalogenase-homologous genes in deep subseafloor sedimentary metagenomes.</title>
        <authorList>
            <person name="Kawai M."/>
            <person name="Futagami T."/>
            <person name="Toyoda A."/>
            <person name="Takaki Y."/>
            <person name="Nishi S."/>
            <person name="Hori S."/>
            <person name="Arai W."/>
            <person name="Tsubouchi T."/>
            <person name="Morono Y."/>
            <person name="Uchiyama I."/>
            <person name="Ito T."/>
            <person name="Fujiyama A."/>
            <person name="Inagaki F."/>
            <person name="Takami H."/>
        </authorList>
    </citation>
    <scope>NUCLEOTIDE SEQUENCE</scope>
    <source>
        <strain evidence="1">Expedition CK06-06</strain>
    </source>
</reference>
<gene>
    <name evidence="1" type="ORF">S01H4_50234</name>
</gene>
<sequence>MISKYQVTVIPQEDYNSPEISKKLGEYFDKKGYIFEEKSVLIKPSFVFPIWRF</sequence>
<evidence type="ECO:0000313" key="1">
    <source>
        <dbReference type="EMBL" id="GAG90753.1"/>
    </source>
</evidence>
<comment type="caution">
    <text evidence="1">The sequence shown here is derived from an EMBL/GenBank/DDBJ whole genome shotgun (WGS) entry which is preliminary data.</text>
</comment>
<protein>
    <submittedName>
        <fullName evidence="1">Uncharacterized protein</fullName>
    </submittedName>
</protein>
<accession>X1C2V4</accession>
<organism evidence="1">
    <name type="scientific">marine sediment metagenome</name>
    <dbReference type="NCBI Taxonomy" id="412755"/>
    <lineage>
        <taxon>unclassified sequences</taxon>
        <taxon>metagenomes</taxon>
        <taxon>ecological metagenomes</taxon>
    </lineage>
</organism>
<dbReference type="AlphaFoldDB" id="X1C2V4"/>